<evidence type="ECO:0000256" key="5">
    <source>
        <dbReference type="ARBA" id="ARBA00023163"/>
    </source>
</evidence>
<dbReference type="Gene3D" id="3.30.450.40">
    <property type="match status" value="1"/>
</dbReference>
<dbReference type="Pfam" id="PF01614">
    <property type="entry name" value="IclR_C"/>
    <property type="match status" value="1"/>
</dbReference>
<keyword evidence="11" id="KW-1185">Reference proteome</keyword>
<name>A0A918K6T4_9ACTN</name>
<dbReference type="EMBL" id="BMVU01000001">
    <property type="protein sequence ID" value="GGX51410.1"/>
    <property type="molecule type" value="Genomic_DNA"/>
</dbReference>
<evidence type="ECO:0000256" key="2">
    <source>
        <dbReference type="ARBA" id="ARBA00023015"/>
    </source>
</evidence>
<dbReference type="PANTHER" id="PTHR30136:SF24">
    <property type="entry name" value="HTH-TYPE TRANSCRIPTIONAL REPRESSOR ALLR"/>
    <property type="match status" value="1"/>
</dbReference>
<proteinExistence type="predicted"/>
<evidence type="ECO:0000256" key="1">
    <source>
        <dbReference type="ARBA" id="ARBA00022798"/>
    </source>
</evidence>
<keyword evidence="5" id="KW-0804">Transcription</keyword>
<dbReference type="PROSITE" id="PS51077">
    <property type="entry name" value="HTH_ICLR"/>
    <property type="match status" value="1"/>
</dbReference>
<organism evidence="10 11">
    <name type="scientific">Streptomyces minutiscleroticus</name>
    <dbReference type="NCBI Taxonomy" id="68238"/>
    <lineage>
        <taxon>Bacteria</taxon>
        <taxon>Bacillati</taxon>
        <taxon>Actinomycetota</taxon>
        <taxon>Actinomycetes</taxon>
        <taxon>Kitasatosporales</taxon>
        <taxon>Streptomycetaceae</taxon>
        <taxon>Streptomyces</taxon>
    </lineage>
</organism>
<reference evidence="10" key="2">
    <citation type="submission" date="2020-09" db="EMBL/GenBank/DDBJ databases">
        <authorList>
            <person name="Sun Q."/>
            <person name="Ohkuma M."/>
        </authorList>
    </citation>
    <scope>NUCLEOTIDE SEQUENCE</scope>
    <source>
        <strain evidence="10">JCM 4790</strain>
    </source>
</reference>
<dbReference type="InterPro" id="IPR050707">
    <property type="entry name" value="HTH_MetabolicPath_Reg"/>
</dbReference>
<evidence type="ECO:0000259" key="9">
    <source>
        <dbReference type="PROSITE" id="PS51078"/>
    </source>
</evidence>
<dbReference type="SUPFAM" id="SSF55781">
    <property type="entry name" value="GAF domain-like"/>
    <property type="match status" value="1"/>
</dbReference>
<gene>
    <name evidence="10" type="ORF">GCM10010358_01270</name>
</gene>
<dbReference type="PROSITE" id="PS51078">
    <property type="entry name" value="ICLR_ED"/>
    <property type="match status" value="1"/>
</dbReference>
<keyword evidence="1" id="KW-0319">Glycerol metabolism</keyword>
<dbReference type="InterPro" id="IPR014757">
    <property type="entry name" value="Tscrpt_reg_IclR_C"/>
</dbReference>
<sequence>MKMESREADRWRQWVRTVRPAAGRSDRPRRDYDRRMSETGFGAARAHRETAGVREVKSAARTVDLLELLAARGDRPARLQELADELDVPRSSMYALLQTLIARGWVRTDVTGSLYGIGIHALLTGTGYLDSDPRVRVVRPYLDEASEALGETIHLARLDGRDVAYLATRESHEYLRTISRVGRRLPAHVGALGKALLAERPDAELPEGPYEALTPHTHTDRAALLADLAATRERGYSVDREEGVLGIVGFGFALRYDSPAQDAVSCSVPAARLTPAHEERIVAVMREIRLKIEAAAPGGTAAAPHWR</sequence>
<accession>A0A918K6T4</accession>
<dbReference type="GO" id="GO:0006071">
    <property type="term" value="P:glycerol metabolic process"/>
    <property type="evidence" value="ECO:0007669"/>
    <property type="project" value="UniProtKB-KW"/>
</dbReference>
<dbReference type="SUPFAM" id="SSF46785">
    <property type="entry name" value="Winged helix' DNA-binding domain"/>
    <property type="match status" value="1"/>
</dbReference>
<dbReference type="GO" id="GO:0045892">
    <property type="term" value="P:negative regulation of DNA-templated transcription"/>
    <property type="evidence" value="ECO:0007669"/>
    <property type="project" value="TreeGrafter"/>
</dbReference>
<evidence type="ECO:0000256" key="7">
    <source>
        <dbReference type="ARBA" id="ARBA00070406"/>
    </source>
</evidence>
<evidence type="ECO:0000256" key="6">
    <source>
        <dbReference type="ARBA" id="ARBA00058938"/>
    </source>
</evidence>
<dbReference type="InterPro" id="IPR036388">
    <property type="entry name" value="WH-like_DNA-bd_sf"/>
</dbReference>
<keyword evidence="3" id="KW-0238">DNA-binding</keyword>
<reference evidence="10" key="1">
    <citation type="journal article" date="2014" name="Int. J. Syst. Evol. Microbiol.">
        <title>Complete genome sequence of Corynebacterium casei LMG S-19264T (=DSM 44701T), isolated from a smear-ripened cheese.</title>
        <authorList>
            <consortium name="US DOE Joint Genome Institute (JGI-PGF)"/>
            <person name="Walter F."/>
            <person name="Albersmeier A."/>
            <person name="Kalinowski J."/>
            <person name="Ruckert C."/>
        </authorList>
    </citation>
    <scope>NUCLEOTIDE SEQUENCE</scope>
    <source>
        <strain evidence="10">JCM 4790</strain>
    </source>
</reference>
<comment type="function">
    <text evidence="6">May be an activator protein for the gylABX operon.</text>
</comment>
<dbReference type="GO" id="GO:0003677">
    <property type="term" value="F:DNA binding"/>
    <property type="evidence" value="ECO:0007669"/>
    <property type="project" value="UniProtKB-KW"/>
</dbReference>
<dbReference type="SMART" id="SM00346">
    <property type="entry name" value="HTH_ICLR"/>
    <property type="match status" value="1"/>
</dbReference>
<dbReference type="GO" id="GO:0003700">
    <property type="term" value="F:DNA-binding transcription factor activity"/>
    <property type="evidence" value="ECO:0007669"/>
    <property type="project" value="TreeGrafter"/>
</dbReference>
<evidence type="ECO:0000313" key="11">
    <source>
        <dbReference type="Proteomes" id="UP000619244"/>
    </source>
</evidence>
<evidence type="ECO:0000256" key="4">
    <source>
        <dbReference type="ARBA" id="ARBA00023159"/>
    </source>
</evidence>
<keyword evidence="4" id="KW-0010">Activator</keyword>
<keyword evidence="2" id="KW-0805">Transcription regulation</keyword>
<dbReference type="AlphaFoldDB" id="A0A918K6T4"/>
<feature type="domain" description="HTH iclR-type" evidence="8">
    <location>
        <begin position="56"/>
        <end position="119"/>
    </location>
</feature>
<feature type="domain" description="IclR-ED" evidence="9">
    <location>
        <begin position="120"/>
        <end position="298"/>
    </location>
</feature>
<dbReference type="Proteomes" id="UP000619244">
    <property type="component" value="Unassembled WGS sequence"/>
</dbReference>
<evidence type="ECO:0000256" key="3">
    <source>
        <dbReference type="ARBA" id="ARBA00023125"/>
    </source>
</evidence>
<protein>
    <recommendedName>
        <fullName evidence="7">Glycerol operon regulatory protein</fullName>
    </recommendedName>
</protein>
<evidence type="ECO:0000259" key="8">
    <source>
        <dbReference type="PROSITE" id="PS51077"/>
    </source>
</evidence>
<dbReference type="Gene3D" id="1.10.10.10">
    <property type="entry name" value="Winged helix-like DNA-binding domain superfamily/Winged helix DNA-binding domain"/>
    <property type="match status" value="1"/>
</dbReference>
<dbReference type="InterPro" id="IPR029016">
    <property type="entry name" value="GAF-like_dom_sf"/>
</dbReference>
<dbReference type="InterPro" id="IPR005471">
    <property type="entry name" value="Tscrpt_reg_IclR_N"/>
</dbReference>
<dbReference type="FunFam" id="1.10.10.10:FF:000056">
    <property type="entry name" value="IclR family transcriptional regulator"/>
    <property type="match status" value="1"/>
</dbReference>
<dbReference type="InterPro" id="IPR036390">
    <property type="entry name" value="WH_DNA-bd_sf"/>
</dbReference>
<dbReference type="PANTHER" id="PTHR30136">
    <property type="entry name" value="HELIX-TURN-HELIX TRANSCRIPTIONAL REGULATOR, ICLR FAMILY"/>
    <property type="match status" value="1"/>
</dbReference>
<evidence type="ECO:0000313" key="10">
    <source>
        <dbReference type="EMBL" id="GGX51410.1"/>
    </source>
</evidence>
<dbReference type="Pfam" id="PF09339">
    <property type="entry name" value="HTH_IclR"/>
    <property type="match status" value="1"/>
</dbReference>
<comment type="caution">
    <text evidence="10">The sequence shown here is derived from an EMBL/GenBank/DDBJ whole genome shotgun (WGS) entry which is preliminary data.</text>
</comment>